<feature type="region of interest" description="Disordered" evidence="1">
    <location>
        <begin position="366"/>
        <end position="396"/>
    </location>
</feature>
<reference evidence="2" key="2">
    <citation type="submission" date="2024-08" db="UniProtKB">
        <authorList>
            <consortium name="EnsemblMetazoa"/>
        </authorList>
    </citation>
    <scope>IDENTIFICATION</scope>
</reference>
<dbReference type="Proteomes" id="UP000019118">
    <property type="component" value="Unassembled WGS sequence"/>
</dbReference>
<dbReference type="InterPro" id="IPR017956">
    <property type="entry name" value="AT_hook_DNA-bd_motif"/>
</dbReference>
<dbReference type="GeneID" id="109534003"/>
<feature type="region of interest" description="Disordered" evidence="1">
    <location>
        <begin position="312"/>
        <end position="345"/>
    </location>
</feature>
<feature type="compositionally biased region" description="Basic residues" evidence="1">
    <location>
        <begin position="369"/>
        <end position="379"/>
    </location>
</feature>
<dbReference type="EnsemblMetazoa" id="XM_019899539.1">
    <property type="protein sequence ID" value="XP_019755098.1"/>
    <property type="gene ID" value="LOC109534003"/>
</dbReference>
<proteinExistence type="predicted"/>
<dbReference type="SMART" id="SM00384">
    <property type="entry name" value="AT_hook"/>
    <property type="match status" value="2"/>
</dbReference>
<dbReference type="GO" id="GO:0003677">
    <property type="term" value="F:DNA binding"/>
    <property type="evidence" value="ECO:0007669"/>
    <property type="project" value="InterPro"/>
</dbReference>
<accession>A0AAR5P1S1</accession>
<name>A0AAR5P1S1_DENPD</name>
<feature type="compositionally biased region" description="Basic and acidic residues" evidence="1">
    <location>
        <begin position="317"/>
        <end position="334"/>
    </location>
</feature>
<dbReference type="EnsemblMetazoa" id="XM_019899540.1">
    <property type="protein sequence ID" value="XP_019755099.1"/>
    <property type="gene ID" value="LOC109534003"/>
</dbReference>
<dbReference type="KEGG" id="dpa:109534003"/>
<protein>
    <submittedName>
        <fullName evidence="2">Uncharacterized protein</fullName>
    </submittedName>
</protein>
<dbReference type="AlphaFoldDB" id="A0AAR5P1S1"/>
<organism evidence="2 3">
    <name type="scientific">Dendroctonus ponderosae</name>
    <name type="common">Mountain pine beetle</name>
    <dbReference type="NCBI Taxonomy" id="77166"/>
    <lineage>
        <taxon>Eukaryota</taxon>
        <taxon>Metazoa</taxon>
        <taxon>Ecdysozoa</taxon>
        <taxon>Arthropoda</taxon>
        <taxon>Hexapoda</taxon>
        <taxon>Insecta</taxon>
        <taxon>Pterygota</taxon>
        <taxon>Neoptera</taxon>
        <taxon>Endopterygota</taxon>
        <taxon>Coleoptera</taxon>
        <taxon>Polyphaga</taxon>
        <taxon>Cucujiformia</taxon>
        <taxon>Curculionidae</taxon>
        <taxon>Scolytinae</taxon>
        <taxon>Dendroctonus</taxon>
    </lineage>
</organism>
<evidence type="ECO:0000256" key="1">
    <source>
        <dbReference type="SAM" id="MobiDB-lite"/>
    </source>
</evidence>
<sequence>MDESEVVRIEHTNSTDLFEDSFRPDNQNGKRTNAAGRKMRHIDWDSRNSVMETLRHIQEENPQIEAIFLESDEGDDEDDDNAITIIEDSVDPIAVQSKKASNKAQTENNQVNLPSNRPLICNTNSPFTVREVSPYKIPSSLIQNSNTIALQEDSKGTTPKRYLVIPKEVVPIFANAKGPISLNVPGIGPLLIQKPSEIISGPNAQLDLQSCLADLDSSFKKQPKTPEYNPLCDSKFFCWRLRKGVKRDLDGFSMYDRLGFYKAEQRRGLDCAANLKFTIASLESSIALIKRKISSSYNIEFKEFANNKGKRGRKRKLYYDQSREKSNGRRRNAETETSDTDSSLSNDGLLLTRKVVVLNNAKSNDSTFVKKRGPGRPRKYPLPVHKMPGKPSPVKYSGEEAIKCTPIVKGKRGRPKKVENMGGEEKIKYFQSLYDITPCYILVNHCDIPDEVMENYVETQYPEQFTVIDNLKEFENKIDNAKPLLVVNEKQWGTLNLPQVSEANNMVHPVTDDSKIPFSMKLTAVRYNLRFVKPDILFRHLSGEKIDN</sequence>
<evidence type="ECO:0000313" key="3">
    <source>
        <dbReference type="Proteomes" id="UP000019118"/>
    </source>
</evidence>
<keyword evidence="3" id="KW-1185">Reference proteome</keyword>
<dbReference type="EnsemblMetazoa" id="XM_019899541.1">
    <property type="protein sequence ID" value="XP_019755100.1"/>
    <property type="gene ID" value="LOC109534003"/>
</dbReference>
<reference evidence="3" key="1">
    <citation type="journal article" date="2013" name="Genome Biol.">
        <title>Draft genome of the mountain pine beetle, Dendroctonus ponderosae Hopkins, a major forest pest.</title>
        <authorList>
            <person name="Keeling C.I."/>
            <person name="Yuen M.M."/>
            <person name="Liao N.Y."/>
            <person name="Docking T.R."/>
            <person name="Chan S.K."/>
            <person name="Taylor G.A."/>
            <person name="Palmquist D.L."/>
            <person name="Jackman S.D."/>
            <person name="Nguyen A."/>
            <person name="Li M."/>
            <person name="Henderson H."/>
            <person name="Janes J.K."/>
            <person name="Zhao Y."/>
            <person name="Pandoh P."/>
            <person name="Moore R."/>
            <person name="Sperling F.A."/>
            <person name="Huber D.P."/>
            <person name="Birol I."/>
            <person name="Jones S.J."/>
            <person name="Bohlmann J."/>
        </authorList>
    </citation>
    <scope>NUCLEOTIDE SEQUENCE</scope>
</reference>
<evidence type="ECO:0000313" key="2">
    <source>
        <dbReference type="EnsemblMetazoa" id="XP_019755099.1"/>
    </source>
</evidence>